<keyword evidence="2" id="KW-1185">Reference proteome</keyword>
<evidence type="ECO:0000313" key="1">
    <source>
        <dbReference type="EMBL" id="MBW3081988.1"/>
    </source>
</evidence>
<dbReference type="Proteomes" id="UP000812844">
    <property type="component" value="Unassembled WGS sequence"/>
</dbReference>
<reference evidence="1 2" key="1">
    <citation type="submission" date="2021-05" db="EMBL/GenBank/DDBJ databases">
        <title>Phylogenetic classification of ten novel species belonging to the genus Bifidobacterium comprising B. colchicus sp. nov., B. abeli sp. nov., B. bicoloris sp. nov., B. guerezis sp. nov., B. rosaliae sp. nov., B. santillanensis sp. nov., B. argentati sp. nov., B. amazzoni sp. nov., B. pluviali sp. nov., and B. pinnaculum sp. nov.</title>
        <authorList>
            <person name="Lugli G.A."/>
            <person name="Ruiz Garcia L."/>
            <person name="Margolles A."/>
            <person name="Ventura M."/>
        </authorList>
    </citation>
    <scope>NUCLEOTIDE SEQUENCE [LARGE SCALE GENOMIC DNA]</scope>
    <source>
        <strain evidence="1 2">6T3</strain>
    </source>
</reference>
<comment type="caution">
    <text evidence="1">The sequence shown here is derived from an EMBL/GenBank/DDBJ whole genome shotgun (WGS) entry which is preliminary data.</text>
</comment>
<sequence>MRRVYCDLCGAIIHHEREALHLTGKLTVRHGDTLADYTTITVDVCERCADLRHGCVLLTCALTPGGVATVTAKREQA</sequence>
<dbReference type="EMBL" id="JAHBBD010000001">
    <property type="protein sequence ID" value="MBW3081988.1"/>
    <property type="molecule type" value="Genomic_DNA"/>
</dbReference>
<proteinExistence type="predicted"/>
<dbReference type="RefSeq" id="WP_219079663.1">
    <property type="nucleotide sequence ID" value="NZ_JAHBBD010000001.1"/>
</dbReference>
<protein>
    <submittedName>
        <fullName evidence="1">Uncharacterized protein</fullName>
    </submittedName>
</protein>
<name>A0ABS6W671_9BIFI</name>
<accession>A0ABS6W671</accession>
<gene>
    <name evidence="1" type="ORF">KIH73_01085</name>
</gene>
<organism evidence="1 2">
    <name type="scientific">Bifidobacterium phasiani</name>
    <dbReference type="NCBI Taxonomy" id="2834431"/>
    <lineage>
        <taxon>Bacteria</taxon>
        <taxon>Bacillati</taxon>
        <taxon>Actinomycetota</taxon>
        <taxon>Actinomycetes</taxon>
        <taxon>Bifidobacteriales</taxon>
        <taxon>Bifidobacteriaceae</taxon>
        <taxon>Bifidobacterium</taxon>
    </lineage>
</organism>
<evidence type="ECO:0000313" key="2">
    <source>
        <dbReference type="Proteomes" id="UP000812844"/>
    </source>
</evidence>